<dbReference type="RefSeq" id="WP_058967800.1">
    <property type="nucleotide sequence ID" value="NZ_BKMA01000040.1"/>
</dbReference>
<dbReference type="InterPro" id="IPR000073">
    <property type="entry name" value="AB_hydrolase_1"/>
</dbReference>
<dbReference type="Gene3D" id="3.40.50.1820">
    <property type="entry name" value="alpha/beta hydrolase"/>
    <property type="match status" value="1"/>
</dbReference>
<evidence type="ECO:0000313" key="2">
    <source>
        <dbReference type="Proteomes" id="UP000644140"/>
    </source>
</evidence>
<gene>
    <name evidence="1" type="ORF">I9054_002230</name>
</gene>
<dbReference type="SUPFAM" id="SSF53474">
    <property type="entry name" value="alpha/beta-Hydrolases"/>
    <property type="match status" value="1"/>
</dbReference>
<dbReference type="Pfam" id="PF00561">
    <property type="entry name" value="Abhydrolase_1"/>
    <property type="match status" value="1"/>
</dbReference>
<sequence>MKYGSLMASLILACLVPSAYASNAQQITTSQTTSTYAKTKYPIVLVHGMAGFIRSDNASGQDYWYQIAPDLARNGANTWVTRVSPFNSTEVRGEQLVQQVEDILAITGQTKINLIGHSHGGPTARYVAGVMPNNVASVTAVGSPNKGSPLSDVILRAEGTPAEGPLVNMVNFISNMIVWSKGFDPKEFPHDALAGSKSLSTEGSALFNHQFPMGVPTTTCGEGAYQEKGIYFYSFTGSAVLTNLADLTDAFLLSTSRNIPETNDGLVSRCSAKFGKTIRDDYRWNHLDEVNQVLGLRAIFAPDPVQVYREQANRLKLQGL</sequence>
<organism evidence="1 2">
    <name type="scientific">Acinetobacter bereziniae</name>
    <name type="common">Acinetobacter genomosp. 10</name>
    <dbReference type="NCBI Taxonomy" id="106648"/>
    <lineage>
        <taxon>Bacteria</taxon>
        <taxon>Pseudomonadati</taxon>
        <taxon>Pseudomonadota</taxon>
        <taxon>Gammaproteobacteria</taxon>
        <taxon>Moraxellales</taxon>
        <taxon>Moraxellaceae</taxon>
        <taxon>Acinetobacter</taxon>
    </lineage>
</organism>
<dbReference type="InterPro" id="IPR029058">
    <property type="entry name" value="AB_hydrolase_fold"/>
</dbReference>
<proteinExistence type="predicted"/>
<protein>
    <submittedName>
        <fullName evidence="1">Triacylglycerol lipase</fullName>
    </submittedName>
</protein>
<reference evidence="1" key="1">
    <citation type="submission" date="2022-02" db="EMBL/GenBank/DDBJ databases">
        <title>Characterization of Tn125 harboring carbapenem-resistant Acinetobacter bereziniae clinical isolates.</title>
        <authorList>
            <person name="Wong N.-K."/>
            <person name="Pan Q."/>
        </authorList>
    </citation>
    <scope>NUCLEOTIDE SEQUENCE</scope>
    <source>
        <strain evidence="1">GD03393</strain>
    </source>
</reference>
<evidence type="ECO:0000313" key="1">
    <source>
        <dbReference type="EMBL" id="UUN98305.1"/>
    </source>
</evidence>
<dbReference type="EMBL" id="CP092085">
    <property type="protein sequence ID" value="UUN98305.1"/>
    <property type="molecule type" value="Genomic_DNA"/>
</dbReference>
<dbReference type="Proteomes" id="UP000644140">
    <property type="component" value="Chromosome"/>
</dbReference>
<name>A0A8I1AE05_ACIBZ</name>
<dbReference type="AlphaFoldDB" id="A0A8I1AE05"/>
<accession>A0A8I1AE05</accession>